<protein>
    <recommendedName>
        <fullName evidence="8">Peptidase S28</fullName>
    </recommendedName>
</protein>
<dbReference type="GO" id="GO:0008239">
    <property type="term" value="F:dipeptidyl-peptidase activity"/>
    <property type="evidence" value="ECO:0007669"/>
    <property type="project" value="TreeGrafter"/>
</dbReference>
<dbReference type="InterPro" id="IPR029058">
    <property type="entry name" value="AB_hydrolase_fold"/>
</dbReference>
<dbReference type="SUPFAM" id="SSF53474">
    <property type="entry name" value="alpha/beta-Hydrolases"/>
    <property type="match status" value="2"/>
</dbReference>
<dbReference type="Pfam" id="PF05577">
    <property type="entry name" value="Peptidase_S28"/>
    <property type="match status" value="1"/>
</dbReference>
<name>A0A9W8CVD6_9FUNG</name>
<evidence type="ECO:0000313" key="7">
    <source>
        <dbReference type="Proteomes" id="UP001149813"/>
    </source>
</evidence>
<dbReference type="EMBL" id="JANBOJ010000003">
    <property type="protein sequence ID" value="KAJ1725621.1"/>
    <property type="molecule type" value="Genomic_DNA"/>
</dbReference>
<comment type="similarity">
    <text evidence="1">Belongs to the peptidase S28 family.</text>
</comment>
<keyword evidence="4" id="KW-0378">Hydrolase</keyword>
<keyword evidence="3" id="KW-0732">Signal</keyword>
<evidence type="ECO:0000256" key="2">
    <source>
        <dbReference type="ARBA" id="ARBA00022670"/>
    </source>
</evidence>
<dbReference type="GO" id="GO:0070008">
    <property type="term" value="F:serine-type exopeptidase activity"/>
    <property type="evidence" value="ECO:0007669"/>
    <property type="project" value="InterPro"/>
</dbReference>
<reference evidence="6" key="1">
    <citation type="submission" date="2022-07" db="EMBL/GenBank/DDBJ databases">
        <title>Phylogenomic reconstructions and comparative analyses of Kickxellomycotina fungi.</title>
        <authorList>
            <person name="Reynolds N.K."/>
            <person name="Stajich J.E."/>
            <person name="Barry K."/>
            <person name="Grigoriev I.V."/>
            <person name="Crous P."/>
            <person name="Smith M.E."/>
        </authorList>
    </citation>
    <scope>NUCLEOTIDE SEQUENCE</scope>
    <source>
        <strain evidence="6">NBRC 32514</strain>
    </source>
</reference>
<dbReference type="Gene3D" id="3.40.50.1820">
    <property type="entry name" value="alpha/beta hydrolase"/>
    <property type="match status" value="1"/>
</dbReference>
<evidence type="ECO:0000256" key="3">
    <source>
        <dbReference type="ARBA" id="ARBA00022729"/>
    </source>
</evidence>
<evidence type="ECO:0000256" key="4">
    <source>
        <dbReference type="ARBA" id="ARBA00022801"/>
    </source>
</evidence>
<evidence type="ECO:0008006" key="8">
    <source>
        <dbReference type="Google" id="ProtNLM"/>
    </source>
</evidence>
<dbReference type="AlphaFoldDB" id="A0A9W8CVD6"/>
<evidence type="ECO:0000256" key="5">
    <source>
        <dbReference type="ARBA" id="ARBA00023180"/>
    </source>
</evidence>
<dbReference type="OrthoDB" id="1735038at2759"/>
<keyword evidence="2" id="KW-0645">Protease</keyword>
<comment type="caution">
    <text evidence="6">The sequence shown here is derived from an EMBL/GenBank/DDBJ whole genome shotgun (WGS) entry which is preliminary data.</text>
</comment>
<dbReference type="Gene3D" id="1.20.120.980">
    <property type="entry name" value="Serine carboxypeptidase S28, SKS domain"/>
    <property type="match status" value="1"/>
</dbReference>
<dbReference type="InterPro" id="IPR042269">
    <property type="entry name" value="Ser_carbopepase_S28_SKS"/>
</dbReference>
<dbReference type="InterPro" id="IPR008758">
    <property type="entry name" value="Peptidase_S28"/>
</dbReference>
<dbReference type="Proteomes" id="UP001149813">
    <property type="component" value="Unassembled WGS sequence"/>
</dbReference>
<dbReference type="GO" id="GO:0006508">
    <property type="term" value="P:proteolysis"/>
    <property type="evidence" value="ECO:0007669"/>
    <property type="project" value="UniProtKB-KW"/>
</dbReference>
<keyword evidence="5" id="KW-0325">Glycoprotein</keyword>
<evidence type="ECO:0000313" key="6">
    <source>
        <dbReference type="EMBL" id="KAJ1725621.1"/>
    </source>
</evidence>
<accession>A0A9W8CVD6</accession>
<evidence type="ECO:0000256" key="1">
    <source>
        <dbReference type="ARBA" id="ARBA00011079"/>
    </source>
</evidence>
<gene>
    <name evidence="6" type="ORF">LPJ53_000291</name>
</gene>
<keyword evidence="7" id="KW-1185">Reference proteome</keyword>
<dbReference type="PANTHER" id="PTHR11010:SF38">
    <property type="entry name" value="LYSOSOMAL PRO-X CARBOXYPEPTIDASE"/>
    <property type="match status" value="1"/>
</dbReference>
<organism evidence="6 7">
    <name type="scientific">Coemansia erecta</name>
    <dbReference type="NCBI Taxonomy" id="147472"/>
    <lineage>
        <taxon>Eukaryota</taxon>
        <taxon>Fungi</taxon>
        <taxon>Fungi incertae sedis</taxon>
        <taxon>Zoopagomycota</taxon>
        <taxon>Kickxellomycotina</taxon>
        <taxon>Kickxellomycetes</taxon>
        <taxon>Kickxellales</taxon>
        <taxon>Kickxellaceae</taxon>
        <taxon>Coemansia</taxon>
    </lineage>
</organism>
<dbReference type="PANTHER" id="PTHR11010">
    <property type="entry name" value="PROTEASE S28 PRO-X CARBOXYPEPTIDASE-RELATED"/>
    <property type="match status" value="1"/>
</dbReference>
<proteinExistence type="inferred from homology"/>
<sequence>MGRMYCCCICDLPEAKYIEFPEPDCGKYTKLGLAQAAAAHSFLGNVRVLNLLTGITEENSWWTSDKASHTAYALGRSKLSFIAFVLSRFELSRTVPRIQVDGLLRDDFAEYYVSGQLVHAQCVSILCKMLDQAERQWTYTGIALNVFENQLVLPVEMPGRRHHHSSSTAAIPRSSDSGFWDLDDAGSKAAVVPVPSSSTPYWFTQPVDHFGSNSNTWQQQYLVNYTFYKAGGPIYLTTPGESPVGNQYIDGTHFTVLAKATNGLLVTIEHRFFGQSNPMPDLSGASLKYLTIENVLEDFASFARSAKDNPQSVFSIPVNCKSKIIFGGGSYSGNIAAWMRARYPDLIQGAWASSAIVYGRLQYYQFDQSYGRHLEALGCAQSFSQAISDADNILLSEDASAISDLQSRFGLPTTLGVRDTAGLLAALSTTYSMQAVSSTIDYVDKSVCSFFRNKTATPLEAYIASVNSVIQQNGMNQQSLVQMGDSSIGIDNYALGQVGRVWYYMACTWNGNWQIAPPSNTGLSPYRSQLLDLDYFEPNCQNKFGDSIKIPVDVQAYNSKWFDILQGASNIYYTSGSLDIWRDSTVAASTGNLLKNSPGSTIVLIQGATHVQDLRAETPDDLDSVKKARQTGDALVAKWLKL</sequence>